<protein>
    <submittedName>
        <fullName evidence="3">ROK family transcriptional regulator</fullName>
    </submittedName>
</protein>
<evidence type="ECO:0000313" key="4">
    <source>
        <dbReference type="Proteomes" id="UP001228690"/>
    </source>
</evidence>
<dbReference type="SUPFAM" id="SSF46785">
    <property type="entry name" value="Winged helix' DNA-binding domain"/>
    <property type="match status" value="1"/>
</dbReference>
<sequence>MTYNDRARISIYNAIRKSVGLSRSEVADRTGLARSTISLQVAELLRSGFLQEAGKNLSQRKLKLSIHPEKGYFIGALLGTRRFSVQIVNLHYQVVAEMQCHLQNIHDPHSCNTFLLETLQELIESNPQVQGRIFGLGLGLPFPVNFEAGKPDSPPYIPLWHDFPMVDFYSEGLEIPVLIDNDVNVMAWAEVVREPKLDNTLFIKLGTGIGCGIVLHQGIYRGAQGSAGDIGHIAVSEQNKVCHCGHSGCLEATAGREALLAEAEKAVGEGESVFLQGLLAKGRQRKLALRDLQAAIQANDSFTIRLFQKEGERIGSVLSSLVNVLNPDSIILGGSVSEAGGLYLLRAIHQHILYRSPHLATMKLNIQMTKDFLWGGSFGAAALIGEHIFEQEFHRQLGSRNG</sequence>
<dbReference type="Proteomes" id="UP001228690">
    <property type="component" value="Chromosome"/>
</dbReference>
<feature type="domain" description="HTH cro/C1-type" evidence="2">
    <location>
        <begin position="14"/>
        <end position="38"/>
    </location>
</feature>
<keyword evidence="4" id="KW-1185">Reference proteome</keyword>
<dbReference type="InterPro" id="IPR011991">
    <property type="entry name" value="ArsR-like_HTH"/>
</dbReference>
<evidence type="ECO:0000256" key="1">
    <source>
        <dbReference type="ARBA" id="ARBA00006479"/>
    </source>
</evidence>
<reference evidence="3 4" key="1">
    <citation type="submission" date="2023-04" db="EMBL/GenBank/DDBJ databases">
        <title>Spirochaete genome identified in red abalone sample constitutes a novel genus.</title>
        <authorList>
            <person name="Sharma S.P."/>
            <person name="Purcell C.M."/>
            <person name="Hyde J.R."/>
            <person name="Severin A.J."/>
        </authorList>
    </citation>
    <scope>NUCLEOTIDE SEQUENCE [LARGE SCALE GENOMIC DNA]</scope>
    <source>
        <strain evidence="3 4">SP-2023</strain>
    </source>
</reference>
<dbReference type="InterPro" id="IPR000600">
    <property type="entry name" value="ROK"/>
</dbReference>
<dbReference type="CDD" id="cd00090">
    <property type="entry name" value="HTH_ARSR"/>
    <property type="match status" value="1"/>
</dbReference>
<proteinExistence type="inferred from homology"/>
<dbReference type="EMBL" id="CP123443">
    <property type="protein sequence ID" value="WGK68869.1"/>
    <property type="molecule type" value="Genomic_DNA"/>
</dbReference>
<gene>
    <name evidence="3" type="ORF">P0082_10325</name>
</gene>
<dbReference type="InterPro" id="IPR049874">
    <property type="entry name" value="ROK_cs"/>
</dbReference>
<dbReference type="PANTHER" id="PTHR18964:SF149">
    <property type="entry name" value="BIFUNCTIONAL UDP-N-ACETYLGLUCOSAMINE 2-EPIMERASE_N-ACETYLMANNOSAMINE KINASE"/>
    <property type="match status" value="1"/>
</dbReference>
<organism evidence="3 4">
    <name type="scientific">Candidatus Haliotispira prima</name>
    <dbReference type="NCBI Taxonomy" id="3034016"/>
    <lineage>
        <taxon>Bacteria</taxon>
        <taxon>Pseudomonadati</taxon>
        <taxon>Spirochaetota</taxon>
        <taxon>Spirochaetia</taxon>
        <taxon>Spirochaetales</taxon>
        <taxon>Spirochaetaceae</taxon>
        <taxon>Candidatus Haliotispira</taxon>
    </lineage>
</organism>
<dbReference type="Pfam" id="PF00480">
    <property type="entry name" value="ROK"/>
    <property type="match status" value="1"/>
</dbReference>
<evidence type="ECO:0000259" key="2">
    <source>
        <dbReference type="PROSITE" id="PS50943"/>
    </source>
</evidence>
<dbReference type="SUPFAM" id="SSF53067">
    <property type="entry name" value="Actin-like ATPase domain"/>
    <property type="match status" value="1"/>
</dbReference>
<dbReference type="PROSITE" id="PS50943">
    <property type="entry name" value="HTH_CROC1"/>
    <property type="match status" value="1"/>
</dbReference>
<dbReference type="InterPro" id="IPR043129">
    <property type="entry name" value="ATPase_NBD"/>
</dbReference>
<dbReference type="InterPro" id="IPR001387">
    <property type="entry name" value="Cro/C1-type_HTH"/>
</dbReference>
<dbReference type="PROSITE" id="PS01125">
    <property type="entry name" value="ROK"/>
    <property type="match status" value="1"/>
</dbReference>
<evidence type="ECO:0000313" key="3">
    <source>
        <dbReference type="EMBL" id="WGK68869.1"/>
    </source>
</evidence>
<name>A0ABY8MFV7_9SPIO</name>
<dbReference type="InterPro" id="IPR036388">
    <property type="entry name" value="WH-like_DNA-bd_sf"/>
</dbReference>
<dbReference type="InterPro" id="IPR036390">
    <property type="entry name" value="WH_DNA-bd_sf"/>
</dbReference>
<dbReference type="PANTHER" id="PTHR18964">
    <property type="entry name" value="ROK (REPRESSOR, ORF, KINASE) FAMILY"/>
    <property type="match status" value="1"/>
</dbReference>
<dbReference type="RefSeq" id="WP_326927056.1">
    <property type="nucleotide sequence ID" value="NZ_CP123443.1"/>
</dbReference>
<accession>A0ABY8MFV7</accession>
<comment type="similarity">
    <text evidence="1">Belongs to the ROK (NagC/XylR) family.</text>
</comment>
<dbReference type="Pfam" id="PF13412">
    <property type="entry name" value="HTH_24"/>
    <property type="match status" value="1"/>
</dbReference>
<dbReference type="Gene3D" id="3.30.420.40">
    <property type="match status" value="2"/>
</dbReference>
<dbReference type="Gene3D" id="1.10.10.10">
    <property type="entry name" value="Winged helix-like DNA-binding domain superfamily/Winged helix DNA-binding domain"/>
    <property type="match status" value="1"/>
</dbReference>